<reference evidence="8" key="1">
    <citation type="journal article" date="2023" name="bioRxiv">
        <title>Improved chromosome-level genome assembly for marigold (Tagetes erecta).</title>
        <authorList>
            <person name="Jiang F."/>
            <person name="Yuan L."/>
            <person name="Wang S."/>
            <person name="Wang H."/>
            <person name="Xu D."/>
            <person name="Wang A."/>
            <person name="Fan W."/>
        </authorList>
    </citation>
    <scope>NUCLEOTIDE SEQUENCE</scope>
    <source>
        <strain evidence="8">WSJ</strain>
        <tissue evidence="8">Leaf</tissue>
    </source>
</reference>
<evidence type="ECO:0000313" key="8">
    <source>
        <dbReference type="EMBL" id="KAK1423813.1"/>
    </source>
</evidence>
<dbReference type="PROSITE" id="PS50845">
    <property type="entry name" value="RETICULON"/>
    <property type="match status" value="1"/>
</dbReference>
<evidence type="ECO:0000256" key="6">
    <source>
        <dbReference type="RuleBase" id="RU363132"/>
    </source>
</evidence>
<feature type="transmembrane region" description="Helical" evidence="6">
    <location>
        <begin position="139"/>
        <end position="160"/>
    </location>
</feature>
<evidence type="ECO:0000259" key="7">
    <source>
        <dbReference type="PROSITE" id="PS50845"/>
    </source>
</evidence>
<dbReference type="EMBL" id="JAUHHV010000005">
    <property type="protein sequence ID" value="KAK1423813.1"/>
    <property type="molecule type" value="Genomic_DNA"/>
</dbReference>
<organism evidence="8 9">
    <name type="scientific">Tagetes erecta</name>
    <name type="common">African marigold</name>
    <dbReference type="NCBI Taxonomy" id="13708"/>
    <lineage>
        <taxon>Eukaryota</taxon>
        <taxon>Viridiplantae</taxon>
        <taxon>Streptophyta</taxon>
        <taxon>Embryophyta</taxon>
        <taxon>Tracheophyta</taxon>
        <taxon>Spermatophyta</taxon>
        <taxon>Magnoliopsida</taxon>
        <taxon>eudicotyledons</taxon>
        <taxon>Gunneridae</taxon>
        <taxon>Pentapetalae</taxon>
        <taxon>asterids</taxon>
        <taxon>campanulids</taxon>
        <taxon>Asterales</taxon>
        <taxon>Asteraceae</taxon>
        <taxon>Asteroideae</taxon>
        <taxon>Heliantheae alliance</taxon>
        <taxon>Tageteae</taxon>
        <taxon>Tagetes</taxon>
    </lineage>
</organism>
<dbReference type="InterPro" id="IPR045064">
    <property type="entry name" value="Reticulon-like"/>
</dbReference>
<feature type="transmembrane region" description="Helical" evidence="6">
    <location>
        <begin position="27"/>
        <end position="44"/>
    </location>
</feature>
<feature type="transmembrane region" description="Helical" evidence="6">
    <location>
        <begin position="51"/>
        <end position="70"/>
    </location>
</feature>
<evidence type="ECO:0000256" key="1">
    <source>
        <dbReference type="ARBA" id="ARBA00004477"/>
    </source>
</evidence>
<protein>
    <recommendedName>
        <fullName evidence="6">Reticulon-like protein</fullName>
    </recommendedName>
</protein>
<dbReference type="AlphaFoldDB" id="A0AAD8NW93"/>
<keyword evidence="5 6" id="KW-0472">Membrane</keyword>
<dbReference type="GO" id="GO:0009617">
    <property type="term" value="P:response to bacterium"/>
    <property type="evidence" value="ECO:0007669"/>
    <property type="project" value="InterPro"/>
</dbReference>
<dbReference type="Pfam" id="PF02453">
    <property type="entry name" value="Reticulon"/>
    <property type="match status" value="1"/>
</dbReference>
<feature type="domain" description="Reticulon" evidence="7">
    <location>
        <begin position="18"/>
        <end position="202"/>
    </location>
</feature>
<dbReference type="Proteomes" id="UP001229421">
    <property type="component" value="Unassembled WGS sequence"/>
</dbReference>
<name>A0AAD8NW93_TARER</name>
<evidence type="ECO:0000256" key="3">
    <source>
        <dbReference type="ARBA" id="ARBA00022824"/>
    </source>
</evidence>
<dbReference type="PANTHER" id="PTHR10994:SF167">
    <property type="entry name" value="RETICULON-LIKE PROTEIN"/>
    <property type="match status" value="1"/>
</dbReference>
<evidence type="ECO:0000313" key="9">
    <source>
        <dbReference type="Proteomes" id="UP001229421"/>
    </source>
</evidence>
<keyword evidence="9" id="KW-1185">Reference proteome</keyword>
<evidence type="ECO:0000256" key="4">
    <source>
        <dbReference type="ARBA" id="ARBA00022989"/>
    </source>
</evidence>
<evidence type="ECO:0000256" key="5">
    <source>
        <dbReference type="ARBA" id="ARBA00023136"/>
    </source>
</evidence>
<comment type="caution">
    <text evidence="8">The sequence shown here is derived from an EMBL/GenBank/DDBJ whole genome shotgun (WGS) entry which is preliminary data.</text>
</comment>
<comment type="subcellular location">
    <subcellularLocation>
        <location evidence="1 6">Endoplasmic reticulum membrane</location>
        <topology evidence="1 6">Multi-pass membrane protein</topology>
    </subcellularLocation>
</comment>
<gene>
    <name evidence="8" type="ORF">QVD17_19122</name>
</gene>
<proteinExistence type="predicted"/>
<evidence type="ECO:0000256" key="2">
    <source>
        <dbReference type="ARBA" id="ARBA00022692"/>
    </source>
</evidence>
<keyword evidence="3 6" id="KW-0256">Endoplasmic reticulum</keyword>
<dbReference type="GO" id="GO:0005789">
    <property type="term" value="C:endoplasmic reticulum membrane"/>
    <property type="evidence" value="ECO:0007669"/>
    <property type="project" value="UniProtKB-SubCell"/>
</dbReference>
<dbReference type="PANTHER" id="PTHR10994">
    <property type="entry name" value="RETICULON"/>
    <property type="match status" value="1"/>
</dbReference>
<accession>A0AAD8NW93</accession>
<dbReference type="InterPro" id="IPR003388">
    <property type="entry name" value="Reticulon"/>
</dbReference>
<keyword evidence="2 6" id="KW-0812">Transmembrane</keyword>
<sequence>MVDFGRTSVHDALGGGAVADILLWRNAYGGGVVLIASTVLWFLFEKGGYNILAFVANNLLLLIVILFFWAKSASLLNRPLPPIPELEISEESVLIAAEEMQVWINHAFTIAHAIAVDGNLKTLIAVVSCLWLVSYIGSFFNFLTLIYIGVLLSLSVPFVYEKFQTQVDQKLILVHKISHSIFRKVDMILQMIPFLHHKQKTQ</sequence>
<keyword evidence="4 6" id="KW-1133">Transmembrane helix</keyword>